<dbReference type="PROSITE" id="PS51925">
    <property type="entry name" value="SWIB_MDM2"/>
    <property type="match status" value="1"/>
</dbReference>
<feature type="compositionally biased region" description="Low complexity" evidence="1">
    <location>
        <begin position="90"/>
        <end position="126"/>
    </location>
</feature>
<feature type="compositionally biased region" description="Low complexity" evidence="1">
    <location>
        <begin position="383"/>
        <end position="415"/>
    </location>
</feature>
<dbReference type="PANTHER" id="PTHR13844">
    <property type="entry name" value="SWI/SNF-RELATED MATRIX-ASSOCIATED ACTIN-DEPENDENT REGULATOR OF CHROMATIN SUBFAMILY D"/>
    <property type="match status" value="1"/>
</dbReference>
<feature type="compositionally biased region" description="Polar residues" evidence="1">
    <location>
        <begin position="449"/>
        <end position="472"/>
    </location>
</feature>
<feature type="compositionally biased region" description="Polar residues" evidence="1">
    <location>
        <begin position="416"/>
        <end position="425"/>
    </location>
</feature>
<feature type="region of interest" description="Disordered" evidence="1">
    <location>
        <begin position="35"/>
        <end position="126"/>
    </location>
</feature>
<reference evidence="3" key="1">
    <citation type="submission" date="2016-04" db="EMBL/GenBank/DDBJ databases">
        <authorList>
            <person name="Evans L.H."/>
            <person name="Alamgir A."/>
            <person name="Owens N."/>
            <person name="Weber N.D."/>
            <person name="Virtaneva K."/>
            <person name="Barbian K."/>
            <person name="Babar A."/>
            <person name="Rosenke K."/>
        </authorList>
    </citation>
    <scope>NUCLEOTIDE SEQUENCE [LARGE SCALE GENOMIC DNA]</scope>
    <source>
        <strain evidence="3">CBS 101.48</strain>
    </source>
</reference>
<dbReference type="CDD" id="cd10567">
    <property type="entry name" value="SWIB-MDM2_like"/>
    <property type="match status" value="1"/>
</dbReference>
<proteinExistence type="predicted"/>
<feature type="compositionally biased region" description="Low complexity" evidence="1">
    <location>
        <begin position="234"/>
        <end position="248"/>
    </location>
</feature>
<dbReference type="EMBL" id="LT554635">
    <property type="protein sequence ID" value="SAM06787.1"/>
    <property type="molecule type" value="Genomic_DNA"/>
</dbReference>
<keyword evidence="4" id="KW-1185">Reference proteome</keyword>
<dbReference type="STRING" id="4829.A0A168RFZ1"/>
<gene>
    <name evidence="3" type="primary">ABSGL_12520.1 scaffold 12955</name>
</gene>
<feature type="region of interest" description="Disordered" evidence="1">
    <location>
        <begin position="154"/>
        <end position="200"/>
    </location>
</feature>
<organism evidence="3">
    <name type="scientific">Absidia glauca</name>
    <name type="common">Pin mould</name>
    <dbReference type="NCBI Taxonomy" id="4829"/>
    <lineage>
        <taxon>Eukaryota</taxon>
        <taxon>Fungi</taxon>
        <taxon>Fungi incertae sedis</taxon>
        <taxon>Mucoromycota</taxon>
        <taxon>Mucoromycotina</taxon>
        <taxon>Mucoromycetes</taxon>
        <taxon>Mucorales</taxon>
        <taxon>Cunninghamellaceae</taxon>
        <taxon>Absidia</taxon>
    </lineage>
</organism>
<feature type="region of interest" description="Disordered" evidence="1">
    <location>
        <begin position="214"/>
        <end position="299"/>
    </location>
</feature>
<feature type="compositionally biased region" description="Basic residues" evidence="1">
    <location>
        <begin position="270"/>
        <end position="279"/>
    </location>
</feature>
<dbReference type="Pfam" id="PF02201">
    <property type="entry name" value="SWIB"/>
    <property type="match status" value="1"/>
</dbReference>
<evidence type="ECO:0000313" key="3">
    <source>
        <dbReference type="EMBL" id="SAM06787.1"/>
    </source>
</evidence>
<dbReference type="SUPFAM" id="SSF47592">
    <property type="entry name" value="SWIB/MDM2 domain"/>
    <property type="match status" value="1"/>
</dbReference>
<dbReference type="SMART" id="SM00151">
    <property type="entry name" value="SWIB"/>
    <property type="match status" value="1"/>
</dbReference>
<dbReference type="OrthoDB" id="10251073at2759"/>
<feature type="region of interest" description="Disordered" evidence="1">
    <location>
        <begin position="449"/>
        <end position="478"/>
    </location>
</feature>
<name>A0A168RFZ1_ABSGL</name>
<accession>A0A168RFZ1</accession>
<evidence type="ECO:0000256" key="1">
    <source>
        <dbReference type="SAM" id="MobiDB-lite"/>
    </source>
</evidence>
<dbReference type="InParanoid" id="A0A168RFZ1"/>
<dbReference type="Gene3D" id="1.10.245.10">
    <property type="entry name" value="SWIB/MDM2 domain"/>
    <property type="match status" value="1"/>
</dbReference>
<feature type="compositionally biased region" description="Low complexity" evidence="1">
    <location>
        <begin position="35"/>
        <end position="45"/>
    </location>
</feature>
<dbReference type="InterPro" id="IPR036885">
    <property type="entry name" value="SWIB_MDM2_dom_sf"/>
</dbReference>
<feature type="region of interest" description="Disordered" evidence="1">
    <location>
        <begin position="1"/>
        <end position="21"/>
    </location>
</feature>
<dbReference type="AlphaFoldDB" id="A0A168RFZ1"/>
<feature type="compositionally biased region" description="Low complexity" evidence="1">
    <location>
        <begin position="191"/>
        <end position="200"/>
    </location>
</feature>
<dbReference type="OMA" id="FILCDDK"/>
<sequence>MDDWSRHKAQTTDNMFPSSLALPGQPIQQTVTTAVTTPPAASTAPLEGGVPGAQRNSNTFLDGPFQDFMPYPPFQQFDDLTINHLHQSDKSPSQSPQIQQQQQQQHLHQLQFQQQHHQQPVQQHPSWADQRYTQNYMPVTTTSTSMGQSVYYNQHQQQQPMPHQIQHHMQQQQQQQQQQQHYHRLQQRSLPPSQHMPYPQQHQMLPHQQQAFLGSLNPSPQQLHRPHPYPGLSPHDPLPQGLQHQLQQTGRKRKDVNDYMADGTMAVPVKKPKKKKKKAKEPEDPNAPPKPKRKTGLNKPLILSAPLSALMDDEVELSRPEIVKRLWKYIKGNDLQDPKDRRFILCDDKLKTIFHVERVNSFGMNRDLSQHLTKKEVPEEQPLSASSTETTTTTSSSSSLSTSATDETTATSTSTNIKQSPTVTAETPDDVVTPQEGEHVHLLTDGSINTTNSLAAPSNPLTSDSTASSTPLLHSLLH</sequence>
<feature type="domain" description="DM2" evidence="2">
    <location>
        <begin position="296"/>
        <end position="374"/>
    </location>
</feature>
<evidence type="ECO:0000313" key="4">
    <source>
        <dbReference type="Proteomes" id="UP000078561"/>
    </source>
</evidence>
<dbReference type="InterPro" id="IPR003121">
    <property type="entry name" value="SWIB_MDM2_domain"/>
</dbReference>
<protein>
    <recommendedName>
        <fullName evidence="2">DM2 domain-containing protein</fullName>
    </recommendedName>
</protein>
<dbReference type="Proteomes" id="UP000078561">
    <property type="component" value="Unassembled WGS sequence"/>
</dbReference>
<dbReference type="InterPro" id="IPR019835">
    <property type="entry name" value="SWIB_domain"/>
</dbReference>
<feature type="region of interest" description="Disordered" evidence="1">
    <location>
        <begin position="373"/>
        <end position="432"/>
    </location>
</feature>
<evidence type="ECO:0000259" key="2">
    <source>
        <dbReference type="PROSITE" id="PS51925"/>
    </source>
</evidence>
<feature type="compositionally biased region" description="Low complexity" evidence="1">
    <location>
        <begin position="154"/>
        <end position="180"/>
    </location>
</feature>